<gene>
    <name evidence="3" type="ORF">IWQ60_012576</name>
</gene>
<organism evidence="3 4">
    <name type="scientific">Tieghemiomyces parasiticus</name>
    <dbReference type="NCBI Taxonomy" id="78921"/>
    <lineage>
        <taxon>Eukaryota</taxon>
        <taxon>Fungi</taxon>
        <taxon>Fungi incertae sedis</taxon>
        <taxon>Zoopagomycota</taxon>
        <taxon>Kickxellomycotina</taxon>
        <taxon>Dimargaritomycetes</taxon>
        <taxon>Dimargaritales</taxon>
        <taxon>Dimargaritaceae</taxon>
        <taxon>Tieghemiomyces</taxon>
    </lineage>
</organism>
<keyword evidence="4" id="KW-1185">Reference proteome</keyword>
<name>A0A9W7ZF21_9FUNG</name>
<feature type="signal peptide" evidence="2">
    <location>
        <begin position="1"/>
        <end position="24"/>
    </location>
</feature>
<feature type="compositionally biased region" description="Polar residues" evidence="1">
    <location>
        <begin position="89"/>
        <end position="102"/>
    </location>
</feature>
<proteinExistence type="predicted"/>
<reference evidence="3" key="1">
    <citation type="submission" date="2022-07" db="EMBL/GenBank/DDBJ databases">
        <title>Phylogenomic reconstructions and comparative analyses of Kickxellomycotina fungi.</title>
        <authorList>
            <person name="Reynolds N.K."/>
            <person name="Stajich J.E."/>
            <person name="Barry K."/>
            <person name="Grigoriev I.V."/>
            <person name="Crous P."/>
            <person name="Smith M.E."/>
        </authorList>
    </citation>
    <scope>NUCLEOTIDE SEQUENCE</scope>
    <source>
        <strain evidence="3">RSA 861</strain>
    </source>
</reference>
<feature type="region of interest" description="Disordered" evidence="1">
    <location>
        <begin position="25"/>
        <end position="49"/>
    </location>
</feature>
<evidence type="ECO:0000256" key="2">
    <source>
        <dbReference type="SAM" id="SignalP"/>
    </source>
</evidence>
<evidence type="ECO:0000256" key="1">
    <source>
        <dbReference type="SAM" id="MobiDB-lite"/>
    </source>
</evidence>
<feature type="compositionally biased region" description="Basic and acidic residues" evidence="1">
    <location>
        <begin position="74"/>
        <end position="86"/>
    </location>
</feature>
<evidence type="ECO:0000313" key="4">
    <source>
        <dbReference type="Proteomes" id="UP001150569"/>
    </source>
</evidence>
<dbReference type="Proteomes" id="UP001150569">
    <property type="component" value="Unassembled WGS sequence"/>
</dbReference>
<feature type="region of interest" description="Disordered" evidence="1">
    <location>
        <begin position="73"/>
        <end position="102"/>
    </location>
</feature>
<sequence>MRTFALIALAVALIGASNFFATAATPPSKDNKSKVAAPQPPTDNKSKPAVNAKIMALRKDAITKLKANAAAGKAFKDEKAKTEQKLKNTKPTNESPWYTQTI</sequence>
<feature type="chain" id="PRO_5040958014" evidence="2">
    <location>
        <begin position="25"/>
        <end position="102"/>
    </location>
</feature>
<evidence type="ECO:0000313" key="3">
    <source>
        <dbReference type="EMBL" id="KAJ1903475.1"/>
    </source>
</evidence>
<protein>
    <submittedName>
        <fullName evidence="3">Uncharacterized protein</fullName>
    </submittedName>
</protein>
<accession>A0A9W7ZF21</accession>
<keyword evidence="2" id="KW-0732">Signal</keyword>
<comment type="caution">
    <text evidence="3">The sequence shown here is derived from an EMBL/GenBank/DDBJ whole genome shotgun (WGS) entry which is preliminary data.</text>
</comment>
<dbReference type="EMBL" id="JANBPT010002166">
    <property type="protein sequence ID" value="KAJ1903475.1"/>
    <property type="molecule type" value="Genomic_DNA"/>
</dbReference>
<dbReference type="AlphaFoldDB" id="A0A9W7ZF21"/>